<name>A0A1E5UND4_9POAL</name>
<dbReference type="GO" id="GO:0005758">
    <property type="term" value="C:mitochondrial intermembrane space"/>
    <property type="evidence" value="ECO:0007669"/>
    <property type="project" value="UniProtKB-SubCell"/>
</dbReference>
<dbReference type="InterPro" id="IPR039289">
    <property type="entry name" value="CHCHD4"/>
</dbReference>
<dbReference type="Gene3D" id="1.10.287.2900">
    <property type="match status" value="1"/>
</dbReference>
<evidence type="ECO:0000313" key="14">
    <source>
        <dbReference type="Proteomes" id="UP000095767"/>
    </source>
</evidence>
<dbReference type="STRING" id="888268.A0A1E5UND4"/>
<dbReference type="GO" id="GO:0045041">
    <property type="term" value="P:protein import into mitochondrial intermembrane space"/>
    <property type="evidence" value="ECO:0007669"/>
    <property type="project" value="InterPro"/>
</dbReference>
<keyword evidence="4" id="KW-0653">Protein transport</keyword>
<evidence type="ECO:0000256" key="7">
    <source>
        <dbReference type="ARBA" id="ARBA00023128"/>
    </source>
</evidence>
<dbReference type="AlphaFoldDB" id="A0A1E5UND4"/>
<dbReference type="Proteomes" id="UP000095767">
    <property type="component" value="Unassembled WGS sequence"/>
</dbReference>
<dbReference type="PANTHER" id="PTHR21622:SF0">
    <property type="entry name" value="COILED-COIL-HELIX-COILED-COIL-HELIX DOMAIN CONTAINING 4"/>
    <property type="match status" value="1"/>
</dbReference>
<organism evidence="13 14">
    <name type="scientific">Dichanthelium oligosanthes</name>
    <dbReference type="NCBI Taxonomy" id="888268"/>
    <lineage>
        <taxon>Eukaryota</taxon>
        <taxon>Viridiplantae</taxon>
        <taxon>Streptophyta</taxon>
        <taxon>Embryophyta</taxon>
        <taxon>Tracheophyta</taxon>
        <taxon>Spermatophyta</taxon>
        <taxon>Magnoliopsida</taxon>
        <taxon>Liliopsida</taxon>
        <taxon>Poales</taxon>
        <taxon>Poaceae</taxon>
        <taxon>PACMAD clade</taxon>
        <taxon>Panicoideae</taxon>
        <taxon>Panicodae</taxon>
        <taxon>Paniceae</taxon>
        <taxon>Dichantheliinae</taxon>
        <taxon>Dichanthelium</taxon>
    </lineage>
</organism>
<keyword evidence="8" id="KW-0576">Peroxisome</keyword>
<comment type="caution">
    <text evidence="13">The sequence shown here is derived from an EMBL/GenBank/DDBJ whole genome shotgun (WGS) entry which is preliminary data.</text>
</comment>
<evidence type="ECO:0000256" key="2">
    <source>
        <dbReference type="ARBA" id="ARBA00004569"/>
    </source>
</evidence>
<evidence type="ECO:0000313" key="13">
    <source>
        <dbReference type="EMBL" id="OEL14366.1"/>
    </source>
</evidence>
<evidence type="ECO:0000256" key="9">
    <source>
        <dbReference type="ARBA" id="ARBA00023157"/>
    </source>
</evidence>
<keyword evidence="6" id="KW-0811">Translocation</keyword>
<feature type="compositionally biased region" description="Low complexity" evidence="12">
    <location>
        <begin position="13"/>
        <end position="23"/>
    </location>
</feature>
<keyword evidence="3" id="KW-0813">Transport</keyword>
<keyword evidence="14" id="KW-1185">Reference proteome</keyword>
<feature type="region of interest" description="Disordered" evidence="12">
    <location>
        <begin position="1"/>
        <end position="32"/>
    </location>
</feature>
<reference evidence="13 14" key="1">
    <citation type="submission" date="2016-09" db="EMBL/GenBank/DDBJ databases">
        <title>The draft genome of Dichanthelium oligosanthes: A C3 panicoid grass species.</title>
        <authorList>
            <person name="Studer A.J."/>
            <person name="Schnable J.C."/>
            <person name="Brutnell T.P."/>
        </authorList>
    </citation>
    <scope>NUCLEOTIDE SEQUENCE [LARGE SCALE GENOMIC DNA]</scope>
    <source>
        <strain evidence="14">cv. Kellogg 1175</strain>
        <tissue evidence="13">Leaf</tissue>
    </source>
</reference>
<dbReference type="FunFam" id="1.10.287.2900:FF:000003">
    <property type="entry name" value="mitochondrial intermembrane space import and assembly protein 40"/>
    <property type="match status" value="1"/>
</dbReference>
<accession>A0A1E5UND4</accession>
<evidence type="ECO:0000256" key="10">
    <source>
        <dbReference type="ARBA" id="ARBA00023284"/>
    </source>
</evidence>
<protein>
    <recommendedName>
        <fullName evidence="11">Mitochondrial intermembrane space import and assembly protein 40 homolog</fullName>
    </recommendedName>
</protein>
<evidence type="ECO:0000256" key="5">
    <source>
        <dbReference type="ARBA" id="ARBA00023002"/>
    </source>
</evidence>
<keyword evidence="9" id="KW-1015">Disulfide bond</keyword>
<evidence type="ECO:0000256" key="4">
    <source>
        <dbReference type="ARBA" id="ARBA00022927"/>
    </source>
</evidence>
<feature type="region of interest" description="Disordered" evidence="12">
    <location>
        <begin position="122"/>
        <end position="153"/>
    </location>
</feature>
<evidence type="ECO:0000256" key="6">
    <source>
        <dbReference type="ARBA" id="ARBA00023010"/>
    </source>
</evidence>
<evidence type="ECO:0000256" key="1">
    <source>
        <dbReference type="ARBA" id="ARBA00004253"/>
    </source>
</evidence>
<evidence type="ECO:0000256" key="12">
    <source>
        <dbReference type="SAM" id="MobiDB-lite"/>
    </source>
</evidence>
<sequence>MGLDGNRTAGKEGSPAAAAGPTPSSRPPPSPGIEALVAEALAFDGETNEESIDVKVHKALECPCLDDLKKGPCGSQFVDAFSCYLKSTKEEKGSDCVDPFIALQNCIGENKEAFIKEILEEEENDEEAEKSNLKVIPPAWSREPKSNTRGPLK</sequence>
<proteinExistence type="predicted"/>
<gene>
    <name evidence="13" type="ORF">BAE44_0024613</name>
</gene>
<dbReference type="OrthoDB" id="7481291at2759"/>
<dbReference type="GO" id="GO:0015035">
    <property type="term" value="F:protein-disulfide reductase activity"/>
    <property type="evidence" value="ECO:0007669"/>
    <property type="project" value="InterPro"/>
</dbReference>
<evidence type="ECO:0000256" key="11">
    <source>
        <dbReference type="ARBA" id="ARBA00067557"/>
    </source>
</evidence>
<evidence type="ECO:0000256" key="8">
    <source>
        <dbReference type="ARBA" id="ARBA00023140"/>
    </source>
</evidence>
<dbReference type="EMBL" id="LWDX02070282">
    <property type="protein sequence ID" value="OEL14366.1"/>
    <property type="molecule type" value="Genomic_DNA"/>
</dbReference>
<evidence type="ECO:0000256" key="3">
    <source>
        <dbReference type="ARBA" id="ARBA00022448"/>
    </source>
</evidence>
<keyword evidence="7" id="KW-0496">Mitochondrion</keyword>
<dbReference type="PANTHER" id="PTHR21622">
    <property type="entry name" value="COILED-COIL-HELIX-COILED-COIL-HELIX DOMAIN CONTAINING 4"/>
    <property type="match status" value="1"/>
</dbReference>
<dbReference type="GO" id="GO:0005782">
    <property type="term" value="C:peroxisomal matrix"/>
    <property type="evidence" value="ECO:0007669"/>
    <property type="project" value="UniProtKB-SubCell"/>
</dbReference>
<keyword evidence="5" id="KW-0560">Oxidoreductase</keyword>
<comment type="subcellular location">
    <subcellularLocation>
        <location evidence="2">Mitochondrion intermembrane space</location>
    </subcellularLocation>
    <subcellularLocation>
        <location evidence="1">Peroxisome matrix</location>
    </subcellularLocation>
</comment>
<keyword evidence="10" id="KW-0676">Redox-active center</keyword>